<keyword evidence="2" id="KW-1185">Reference proteome</keyword>
<organism evidence="1 2">
    <name type="scientific">Rhododendron griersonianum</name>
    <dbReference type="NCBI Taxonomy" id="479676"/>
    <lineage>
        <taxon>Eukaryota</taxon>
        <taxon>Viridiplantae</taxon>
        <taxon>Streptophyta</taxon>
        <taxon>Embryophyta</taxon>
        <taxon>Tracheophyta</taxon>
        <taxon>Spermatophyta</taxon>
        <taxon>Magnoliopsida</taxon>
        <taxon>eudicotyledons</taxon>
        <taxon>Gunneridae</taxon>
        <taxon>Pentapetalae</taxon>
        <taxon>asterids</taxon>
        <taxon>Ericales</taxon>
        <taxon>Ericaceae</taxon>
        <taxon>Ericoideae</taxon>
        <taxon>Rhodoreae</taxon>
        <taxon>Rhododendron</taxon>
    </lineage>
</organism>
<accession>A0AAV6HV57</accession>
<reference evidence="1 2" key="1">
    <citation type="submission" date="2020-08" db="EMBL/GenBank/DDBJ databases">
        <title>Plant Genome Project.</title>
        <authorList>
            <person name="Zhang R.-G."/>
        </authorList>
    </citation>
    <scope>NUCLEOTIDE SEQUENCE [LARGE SCALE GENOMIC DNA]</scope>
    <source>
        <strain evidence="1">WSP0</strain>
        <tissue evidence="1">Leaf</tissue>
    </source>
</reference>
<gene>
    <name evidence="1" type="ORF">RHGRI_038047</name>
</gene>
<protein>
    <submittedName>
        <fullName evidence="1">Uncharacterized protein</fullName>
    </submittedName>
</protein>
<name>A0AAV6HV57_9ERIC</name>
<dbReference type="EMBL" id="JACTNZ010000013">
    <property type="protein sequence ID" value="KAG5517514.1"/>
    <property type="molecule type" value="Genomic_DNA"/>
</dbReference>
<evidence type="ECO:0000313" key="1">
    <source>
        <dbReference type="EMBL" id="KAG5517514.1"/>
    </source>
</evidence>
<dbReference type="Proteomes" id="UP000823749">
    <property type="component" value="Chromosome 13"/>
</dbReference>
<proteinExistence type="predicted"/>
<dbReference type="AlphaFoldDB" id="A0AAV6HV57"/>
<comment type="caution">
    <text evidence="1">The sequence shown here is derived from an EMBL/GenBank/DDBJ whole genome shotgun (WGS) entry which is preliminary data.</text>
</comment>
<evidence type="ECO:0000313" key="2">
    <source>
        <dbReference type="Proteomes" id="UP000823749"/>
    </source>
</evidence>
<sequence length="125" mass="13744">MFQNHQLPPAELIQNIGAALQQRAILRHQFVGLLPFVHFEERHAVILVGGDVRAIYRAMLHVGEGGHFWYGVGRSVGTNVASIQRNAQARAFPLAPPGQHVFDWMHAGILNGNIVELGLHPYGGP</sequence>